<proteinExistence type="predicted"/>
<sequence>MADDEIINYNLSGDLIEEDKRMKKILLVETITSRCASSSHDILQKISHSICDSGDGSKLDATVLCGGATNFSYKVFVDNHPELCVFAKLCFEYALWNPDRTAHYDLQRVENEYKIMKDVSSKSKGCVVSPLACWDVKQGGVNMKLFVTEWSKGDEQFGNQFIDGVVDPRIAPQIADTLATLNNIKDFDPDFNKLVKPCIESIDEHMKAVARAASQTKDPSDRTEAFCVSLGEEVTMKIMDEYVAKFNQRDCLCHYDSHVFNILVEAKPSIEELEDFGPNGTMVLCDWEMTMAGPIGRDIGLALPFPIGCMIAHGLKGQWEESIEVYINSLIDTYCSRMVEAGKTTDEIANILRNMVGICGWFMYLPFYIFNIQDTAFPVDAEYKSRHHDALGILGLKFMRLGFDTDYMPDTAGAVEIRALFNSLLKEEVDNAQQLFASRGRKMQSRKSSMLRIMNRRLSDTEMFYLAHESMKRFSISGSIKE</sequence>
<dbReference type="Gene3D" id="3.90.1200.10">
    <property type="match status" value="1"/>
</dbReference>
<evidence type="ECO:0000313" key="2">
    <source>
        <dbReference type="Proteomes" id="UP001530377"/>
    </source>
</evidence>
<comment type="caution">
    <text evidence="1">The sequence shown here is derived from an EMBL/GenBank/DDBJ whole genome shotgun (WGS) entry which is preliminary data.</text>
</comment>
<keyword evidence="2" id="KW-1185">Reference proteome</keyword>
<evidence type="ECO:0008006" key="3">
    <source>
        <dbReference type="Google" id="ProtNLM"/>
    </source>
</evidence>
<gene>
    <name evidence="1" type="ORF">ACHAXA_006292</name>
</gene>
<name>A0ABD3SNV0_9STRA</name>
<organism evidence="1 2">
    <name type="scientific">Cyclostephanos tholiformis</name>
    <dbReference type="NCBI Taxonomy" id="382380"/>
    <lineage>
        <taxon>Eukaryota</taxon>
        <taxon>Sar</taxon>
        <taxon>Stramenopiles</taxon>
        <taxon>Ochrophyta</taxon>
        <taxon>Bacillariophyta</taxon>
        <taxon>Coscinodiscophyceae</taxon>
        <taxon>Thalassiosirophycidae</taxon>
        <taxon>Stephanodiscales</taxon>
        <taxon>Stephanodiscaceae</taxon>
        <taxon>Cyclostephanos</taxon>
    </lineage>
</organism>
<dbReference type="AlphaFoldDB" id="A0ABD3SNV0"/>
<evidence type="ECO:0000313" key="1">
    <source>
        <dbReference type="EMBL" id="KAL3826264.1"/>
    </source>
</evidence>
<dbReference type="InterPro" id="IPR011009">
    <property type="entry name" value="Kinase-like_dom_sf"/>
</dbReference>
<reference evidence="1 2" key="1">
    <citation type="submission" date="2024-10" db="EMBL/GenBank/DDBJ databases">
        <title>Updated reference genomes for cyclostephanoid diatoms.</title>
        <authorList>
            <person name="Roberts W.R."/>
            <person name="Alverson A.J."/>
        </authorList>
    </citation>
    <scope>NUCLEOTIDE SEQUENCE [LARGE SCALE GENOMIC DNA]</scope>
    <source>
        <strain evidence="1 2">AJA228-03</strain>
    </source>
</reference>
<dbReference type="EMBL" id="JALLPB020000025">
    <property type="protein sequence ID" value="KAL3826264.1"/>
    <property type="molecule type" value="Genomic_DNA"/>
</dbReference>
<accession>A0ABD3SNV0</accession>
<protein>
    <recommendedName>
        <fullName evidence="3">Phosphotransferase</fullName>
    </recommendedName>
</protein>
<dbReference type="SUPFAM" id="SSF56112">
    <property type="entry name" value="Protein kinase-like (PK-like)"/>
    <property type="match status" value="1"/>
</dbReference>
<dbReference type="Proteomes" id="UP001530377">
    <property type="component" value="Unassembled WGS sequence"/>
</dbReference>